<name>A0A2U9PLV6_MYCSE</name>
<comment type="similarity">
    <text evidence="2">Belongs to the lipase maturation factor family.</text>
</comment>
<evidence type="ECO:0000259" key="8">
    <source>
        <dbReference type="Pfam" id="PF06762"/>
    </source>
</evidence>
<keyword evidence="5 7" id="KW-1133">Transmembrane helix</keyword>
<evidence type="ECO:0000256" key="5">
    <source>
        <dbReference type="ARBA" id="ARBA00022989"/>
    </source>
</evidence>
<reference evidence="10 11" key="1">
    <citation type="journal article" date="2013" name="Genome Announc.">
        <title>Draft genome sequence of MKD8, a conjugal recipient Mycobacterium smegmatis strain.</title>
        <authorList>
            <person name="Gray T.A."/>
            <person name="Palumbo M.J."/>
            <person name="Derbyshire K.M."/>
        </authorList>
    </citation>
    <scope>NUCLEOTIDE SEQUENCE [LARGE SCALE GENOMIC DNA]</scope>
    <source>
        <strain evidence="10 11">MKD8</strain>
    </source>
</reference>
<evidence type="ECO:0000256" key="1">
    <source>
        <dbReference type="ARBA" id="ARBA00004477"/>
    </source>
</evidence>
<feature type="domain" description="Lipase maturation factor 1/2 C-terminal" evidence="9">
    <location>
        <begin position="329"/>
        <end position="469"/>
    </location>
</feature>
<evidence type="ECO:0000256" key="3">
    <source>
        <dbReference type="ARBA" id="ARBA00022692"/>
    </source>
</evidence>
<evidence type="ECO:0000256" key="6">
    <source>
        <dbReference type="ARBA" id="ARBA00023136"/>
    </source>
</evidence>
<dbReference type="PANTHER" id="PTHR14463:SF10">
    <property type="entry name" value="LIPASE MATURATION FACTOR 1"/>
    <property type="match status" value="1"/>
</dbReference>
<keyword evidence="6 7" id="KW-0472">Membrane</keyword>
<accession>A0A2U9PLV6</accession>
<dbReference type="AlphaFoldDB" id="A0A2U9PLV6"/>
<protein>
    <submittedName>
        <fullName evidence="10">Integral membrane protein</fullName>
    </submittedName>
</protein>
<feature type="transmembrane region" description="Helical" evidence="7">
    <location>
        <begin position="254"/>
        <end position="277"/>
    </location>
</feature>
<dbReference type="Proteomes" id="UP000011200">
    <property type="component" value="Chromosome"/>
</dbReference>
<feature type="transmembrane region" description="Helical" evidence="7">
    <location>
        <begin position="289"/>
        <end position="310"/>
    </location>
</feature>
<evidence type="ECO:0000259" key="9">
    <source>
        <dbReference type="Pfam" id="PF25179"/>
    </source>
</evidence>
<comment type="subcellular location">
    <subcellularLocation>
        <location evidence="1">Endoplasmic reticulum membrane</location>
        <topology evidence="1">Multi-pass membrane protein</topology>
    </subcellularLocation>
</comment>
<dbReference type="EMBL" id="CP027541">
    <property type="protein sequence ID" value="AWT52739.1"/>
    <property type="molecule type" value="Genomic_DNA"/>
</dbReference>
<evidence type="ECO:0000256" key="7">
    <source>
        <dbReference type="SAM" id="Phobius"/>
    </source>
</evidence>
<dbReference type="InterPro" id="IPR057433">
    <property type="entry name" value="LMF1/2_C"/>
</dbReference>
<feature type="transmembrane region" description="Helical" evidence="7">
    <location>
        <begin position="71"/>
        <end position="90"/>
    </location>
</feature>
<keyword evidence="4" id="KW-0256">Endoplasmic reticulum</keyword>
<dbReference type="RefSeq" id="WP_003893142.1">
    <property type="nucleotide sequence ID" value="NZ_CP027541.1"/>
</dbReference>
<reference evidence="11" key="2">
    <citation type="submission" date="2018-03" db="EMBL/GenBank/DDBJ databases">
        <authorList>
            <person name="Derbyshire K."/>
            <person name="Gray T.A."/>
            <person name="Champion M."/>
        </authorList>
    </citation>
    <scope>NUCLEOTIDE SEQUENCE [LARGE SCALE GENOMIC DNA]</scope>
    <source>
        <strain evidence="11">MKD8</strain>
    </source>
</reference>
<gene>
    <name evidence="10" type="ORF">D806_017550</name>
</gene>
<keyword evidence="3 7" id="KW-0812">Transmembrane</keyword>
<dbReference type="InterPro" id="IPR009613">
    <property type="entry name" value="LMF"/>
</dbReference>
<organism evidence="10 11">
    <name type="scientific">Mycolicibacterium smegmatis (strain MKD8)</name>
    <name type="common">Mycobacterium smegmatis</name>
    <dbReference type="NCBI Taxonomy" id="1214915"/>
    <lineage>
        <taxon>Bacteria</taxon>
        <taxon>Bacillati</taxon>
        <taxon>Actinomycetota</taxon>
        <taxon>Actinomycetes</taxon>
        <taxon>Mycobacteriales</taxon>
        <taxon>Mycobacteriaceae</taxon>
        <taxon>Mycolicibacterium</taxon>
    </lineage>
</organism>
<feature type="domain" description="Lipase maturation factor 1/2 N-terminal" evidence="8">
    <location>
        <begin position="121"/>
        <end position="273"/>
    </location>
</feature>
<evidence type="ECO:0000256" key="2">
    <source>
        <dbReference type="ARBA" id="ARBA00005512"/>
    </source>
</evidence>
<dbReference type="InterPro" id="IPR057434">
    <property type="entry name" value="LMF1/2_N"/>
</dbReference>
<proteinExistence type="inferred from homology"/>
<dbReference type="Pfam" id="PF25179">
    <property type="entry name" value="LMF1_C"/>
    <property type="match status" value="1"/>
</dbReference>
<dbReference type="GeneID" id="93456576"/>
<dbReference type="Pfam" id="PF06762">
    <property type="entry name" value="LMF1"/>
    <property type="match status" value="1"/>
</dbReference>
<dbReference type="GO" id="GO:0051604">
    <property type="term" value="P:protein maturation"/>
    <property type="evidence" value="ECO:0007669"/>
    <property type="project" value="InterPro"/>
</dbReference>
<evidence type="ECO:0000256" key="4">
    <source>
        <dbReference type="ARBA" id="ARBA00022824"/>
    </source>
</evidence>
<evidence type="ECO:0000313" key="10">
    <source>
        <dbReference type="EMBL" id="AWT52739.1"/>
    </source>
</evidence>
<evidence type="ECO:0000313" key="11">
    <source>
        <dbReference type="Proteomes" id="UP000011200"/>
    </source>
</evidence>
<dbReference type="PANTHER" id="PTHR14463">
    <property type="entry name" value="LIPASE MATURATION FACTOR"/>
    <property type="match status" value="1"/>
</dbReference>
<feature type="transmembrane region" description="Helical" evidence="7">
    <location>
        <begin position="20"/>
        <end position="39"/>
    </location>
</feature>
<sequence>MEWFTASDYWLARMVLQRGIAALYVVAFVAAALQFRALLGERGLLPIPRFLARSSFRNSPSIFHLHYSDRFFAAVCWTGAAVAAAMVLGAGDRLPLWAAMLVWVLLWVLYLSIVNVGQAWYSFGWESLLLEAGTLAVFLGNDDVAPPLLVLWLVRWLLFRVEFGAGMIKMRGDRCWRDLTCLYYHHETQPMPGPLSWFFHHLPKPLHRVEVAGNHVAQLVIPFLLFAPQPVASTAAAVVIVTQLWLVASGNFAWLNWITIVLACGVVSDTALSAVVGVSAAPDVGDPPVWYVAAVVAFTAMVVSLSFWPLRNLVTKRQRMNMSYNRYHLVNSYGAFGVVGRTRDEVVIEGTDEPTINDETTWREYEFKGKPGDVRRLPRQFAPYHLRLDWLMWFAAISPTYAHPWLRTFLERLLEGDRATLKLLRTNPFPGEPPRYVRARLYRYRYSTWDELRRDHVWWQRTLLGDYVPPVTLRAGHGSAAQ</sequence>
<feature type="transmembrane region" description="Helical" evidence="7">
    <location>
        <begin position="96"/>
        <end position="113"/>
    </location>
</feature>